<accession>A0A284RT18</accession>
<proteinExistence type="predicted"/>
<name>A0A284RT18_ARMOS</name>
<evidence type="ECO:0000313" key="2">
    <source>
        <dbReference type="EMBL" id="SJL11902.1"/>
    </source>
</evidence>
<feature type="region of interest" description="Disordered" evidence="1">
    <location>
        <begin position="1"/>
        <end position="41"/>
    </location>
</feature>
<evidence type="ECO:0000313" key="3">
    <source>
        <dbReference type="Proteomes" id="UP000219338"/>
    </source>
</evidence>
<dbReference type="OrthoDB" id="420564at2759"/>
<dbReference type="PANTHER" id="PTHR35179:SF2">
    <property type="entry name" value="START DOMAIN-CONTAINING PROTEIN"/>
    <property type="match status" value="1"/>
</dbReference>
<sequence>MDNPHTHSSSSRARGRGGRRGSTTTNRNRNKKKKREITDGLSADPVTTLTVPLSTGKVAIRDPKCIGSYNWVDSPSPTILVPGSPRIWRNKPTPFTIRPDSGNHFCDQNGYRLPNTPLLPILVAIDEMAARAEIPIDWPSVDFITDRNGLRKLLDWVGGTKQSFRIDLQLAGTKTVLCNRWEPKARLKVFGGYGYNFEDTMTHAAPGCERSSAGHHRIVTYDLAGLKMVVRCETDACHAPQNVPSSSTSRQSAQRVSTATFSKSTTSTHAVDPSTFLTVIHAGKPVASESVIELTTRKGLRGSTQKLKNKYQQLYFSQTPELIVGLHNNGRFTDVQRNTIESLAYFADGVQGRLATLGKALRDIQDLVVKSGREGRLSLIGRGRDLLVFERLSAASCLPEIYLKRFVKSG</sequence>
<dbReference type="EMBL" id="FUEG01000015">
    <property type="protein sequence ID" value="SJL11902.1"/>
    <property type="molecule type" value="Genomic_DNA"/>
</dbReference>
<reference evidence="3" key="1">
    <citation type="journal article" date="2017" name="Nat. Ecol. Evol.">
        <title>Genome expansion and lineage-specific genetic innovations in the forest pathogenic fungi Armillaria.</title>
        <authorList>
            <person name="Sipos G."/>
            <person name="Prasanna A.N."/>
            <person name="Walter M.C."/>
            <person name="O'Connor E."/>
            <person name="Balint B."/>
            <person name="Krizsan K."/>
            <person name="Kiss B."/>
            <person name="Hess J."/>
            <person name="Varga T."/>
            <person name="Slot J."/>
            <person name="Riley R."/>
            <person name="Boka B."/>
            <person name="Rigling D."/>
            <person name="Barry K."/>
            <person name="Lee J."/>
            <person name="Mihaltcheva S."/>
            <person name="LaButti K."/>
            <person name="Lipzen A."/>
            <person name="Waldron R."/>
            <person name="Moloney N.M."/>
            <person name="Sperisen C."/>
            <person name="Kredics L."/>
            <person name="Vagvoelgyi C."/>
            <person name="Patrignani A."/>
            <person name="Fitzpatrick D."/>
            <person name="Nagy I."/>
            <person name="Doyle S."/>
            <person name="Anderson J.B."/>
            <person name="Grigoriev I.V."/>
            <person name="Gueldener U."/>
            <person name="Muensterkoetter M."/>
            <person name="Nagy L.G."/>
        </authorList>
    </citation>
    <scope>NUCLEOTIDE SEQUENCE [LARGE SCALE GENOMIC DNA]</scope>
    <source>
        <strain evidence="3">C18/9</strain>
    </source>
</reference>
<dbReference type="AlphaFoldDB" id="A0A284RT18"/>
<feature type="region of interest" description="Disordered" evidence="1">
    <location>
        <begin position="239"/>
        <end position="261"/>
    </location>
</feature>
<protein>
    <recommendedName>
        <fullName evidence="4">Geranylgeranyl pyrophosphate synthetase</fullName>
    </recommendedName>
</protein>
<gene>
    <name evidence="2" type="ORF">ARMOST_15316</name>
</gene>
<keyword evidence="3" id="KW-1185">Reference proteome</keyword>
<organism evidence="2 3">
    <name type="scientific">Armillaria ostoyae</name>
    <name type="common">Armillaria root rot fungus</name>
    <dbReference type="NCBI Taxonomy" id="47428"/>
    <lineage>
        <taxon>Eukaryota</taxon>
        <taxon>Fungi</taxon>
        <taxon>Dikarya</taxon>
        <taxon>Basidiomycota</taxon>
        <taxon>Agaricomycotina</taxon>
        <taxon>Agaricomycetes</taxon>
        <taxon>Agaricomycetidae</taxon>
        <taxon>Agaricales</taxon>
        <taxon>Marasmiineae</taxon>
        <taxon>Physalacriaceae</taxon>
        <taxon>Armillaria</taxon>
    </lineage>
</organism>
<feature type="compositionally biased region" description="Polar residues" evidence="1">
    <location>
        <begin position="242"/>
        <end position="256"/>
    </location>
</feature>
<dbReference type="PANTHER" id="PTHR35179">
    <property type="entry name" value="PROTEIN CBG02620"/>
    <property type="match status" value="1"/>
</dbReference>
<dbReference type="STRING" id="47428.A0A284RT18"/>
<dbReference type="Proteomes" id="UP000219338">
    <property type="component" value="Unassembled WGS sequence"/>
</dbReference>
<evidence type="ECO:0008006" key="4">
    <source>
        <dbReference type="Google" id="ProtNLM"/>
    </source>
</evidence>
<dbReference type="OMA" id="VRAYHRN"/>
<evidence type="ECO:0000256" key="1">
    <source>
        <dbReference type="SAM" id="MobiDB-lite"/>
    </source>
</evidence>